<sequence>MTSHSRSQLECDVVGVKDLLYQCYNVLVDVGLEPVVVEKKDSQRPDTMVLDDELLFWSLLRRNQVAKASRLALTSSLVKAKSTNAPCKLFRMTKMYQSAWMLANGATNPNVHVIPMTRASLK</sequence>
<protein>
    <submittedName>
        <fullName evidence="1">Uncharacterized protein</fullName>
    </submittedName>
</protein>
<gene>
    <name evidence="1" type="ORF">HPB47_001753</name>
</gene>
<keyword evidence="2" id="KW-1185">Reference proteome</keyword>
<dbReference type="EMBL" id="JABSTQ010010232">
    <property type="protein sequence ID" value="KAG0422428.1"/>
    <property type="molecule type" value="Genomic_DNA"/>
</dbReference>
<evidence type="ECO:0000313" key="2">
    <source>
        <dbReference type="Proteomes" id="UP000805193"/>
    </source>
</evidence>
<accession>A0AC60PND1</accession>
<proteinExistence type="predicted"/>
<reference evidence="1 2" key="1">
    <citation type="journal article" date="2020" name="Cell">
        <title>Large-Scale Comparative Analyses of Tick Genomes Elucidate Their Genetic Diversity and Vector Capacities.</title>
        <authorList>
            <consortium name="Tick Genome and Microbiome Consortium (TIGMIC)"/>
            <person name="Jia N."/>
            <person name="Wang J."/>
            <person name="Shi W."/>
            <person name="Du L."/>
            <person name="Sun Y."/>
            <person name="Zhan W."/>
            <person name="Jiang J.F."/>
            <person name="Wang Q."/>
            <person name="Zhang B."/>
            <person name="Ji P."/>
            <person name="Bell-Sakyi L."/>
            <person name="Cui X.M."/>
            <person name="Yuan T.T."/>
            <person name="Jiang B.G."/>
            <person name="Yang W.F."/>
            <person name="Lam T.T."/>
            <person name="Chang Q.C."/>
            <person name="Ding S.J."/>
            <person name="Wang X.J."/>
            <person name="Zhu J.G."/>
            <person name="Ruan X.D."/>
            <person name="Zhao L."/>
            <person name="Wei J.T."/>
            <person name="Ye R.Z."/>
            <person name="Que T.C."/>
            <person name="Du C.H."/>
            <person name="Zhou Y.H."/>
            <person name="Cheng J.X."/>
            <person name="Dai P.F."/>
            <person name="Guo W.B."/>
            <person name="Han X.H."/>
            <person name="Huang E.J."/>
            <person name="Li L.F."/>
            <person name="Wei W."/>
            <person name="Gao Y.C."/>
            <person name="Liu J.Z."/>
            <person name="Shao H.Z."/>
            <person name="Wang X."/>
            <person name="Wang C.C."/>
            <person name="Yang T.C."/>
            <person name="Huo Q.B."/>
            <person name="Li W."/>
            <person name="Chen H.Y."/>
            <person name="Chen S.E."/>
            <person name="Zhou L.G."/>
            <person name="Ni X.B."/>
            <person name="Tian J.H."/>
            <person name="Sheng Y."/>
            <person name="Liu T."/>
            <person name="Pan Y.S."/>
            <person name="Xia L.Y."/>
            <person name="Li J."/>
            <person name="Zhao F."/>
            <person name="Cao W.C."/>
        </authorList>
    </citation>
    <scope>NUCLEOTIDE SEQUENCE [LARGE SCALE GENOMIC DNA]</scope>
    <source>
        <strain evidence="1">Iper-2018</strain>
    </source>
</reference>
<name>A0AC60PND1_IXOPE</name>
<organism evidence="1 2">
    <name type="scientific">Ixodes persulcatus</name>
    <name type="common">Taiga tick</name>
    <dbReference type="NCBI Taxonomy" id="34615"/>
    <lineage>
        <taxon>Eukaryota</taxon>
        <taxon>Metazoa</taxon>
        <taxon>Ecdysozoa</taxon>
        <taxon>Arthropoda</taxon>
        <taxon>Chelicerata</taxon>
        <taxon>Arachnida</taxon>
        <taxon>Acari</taxon>
        <taxon>Parasitiformes</taxon>
        <taxon>Ixodida</taxon>
        <taxon>Ixodoidea</taxon>
        <taxon>Ixodidae</taxon>
        <taxon>Ixodinae</taxon>
        <taxon>Ixodes</taxon>
    </lineage>
</organism>
<comment type="caution">
    <text evidence="1">The sequence shown here is derived from an EMBL/GenBank/DDBJ whole genome shotgun (WGS) entry which is preliminary data.</text>
</comment>
<dbReference type="Proteomes" id="UP000805193">
    <property type="component" value="Unassembled WGS sequence"/>
</dbReference>
<evidence type="ECO:0000313" key="1">
    <source>
        <dbReference type="EMBL" id="KAG0422428.1"/>
    </source>
</evidence>